<dbReference type="InterPro" id="IPR013766">
    <property type="entry name" value="Thioredoxin_domain"/>
</dbReference>
<dbReference type="InterPro" id="IPR036249">
    <property type="entry name" value="Thioredoxin-like_sf"/>
</dbReference>
<dbReference type="GO" id="GO:0005737">
    <property type="term" value="C:cytoplasm"/>
    <property type="evidence" value="ECO:0007669"/>
    <property type="project" value="TreeGrafter"/>
</dbReference>
<feature type="domain" description="Thioredoxin" evidence="1">
    <location>
        <begin position="11"/>
        <end position="144"/>
    </location>
</feature>
<evidence type="ECO:0000313" key="2">
    <source>
        <dbReference type="EMBL" id="RBP67619.1"/>
    </source>
</evidence>
<evidence type="ECO:0000259" key="1">
    <source>
        <dbReference type="PROSITE" id="PS51352"/>
    </source>
</evidence>
<dbReference type="SUPFAM" id="SSF52833">
    <property type="entry name" value="Thioredoxin-like"/>
    <property type="match status" value="1"/>
</dbReference>
<dbReference type="GO" id="GO:0015035">
    <property type="term" value="F:protein-disulfide reductase activity"/>
    <property type="evidence" value="ECO:0007669"/>
    <property type="project" value="TreeGrafter"/>
</dbReference>
<dbReference type="Pfam" id="PF14559">
    <property type="entry name" value="TPR_19"/>
    <property type="match status" value="1"/>
</dbReference>
<dbReference type="GO" id="GO:0006950">
    <property type="term" value="P:response to stress"/>
    <property type="evidence" value="ECO:0007669"/>
    <property type="project" value="UniProtKB-ARBA"/>
</dbReference>
<name>A0A366IDX7_9GAMM</name>
<dbReference type="InterPro" id="IPR011990">
    <property type="entry name" value="TPR-like_helical_dom_sf"/>
</dbReference>
<accession>A0A366IDX7</accession>
<proteinExistence type="predicted"/>
<gene>
    <name evidence="2" type="ORF">DES54_101139</name>
</gene>
<dbReference type="Gene3D" id="3.40.30.10">
    <property type="entry name" value="Glutaredoxin"/>
    <property type="match status" value="1"/>
</dbReference>
<reference evidence="2 3" key="1">
    <citation type="submission" date="2018-06" db="EMBL/GenBank/DDBJ databases">
        <title>Genomic Encyclopedia of Type Strains, Phase IV (KMG-IV): sequencing the most valuable type-strain genomes for metagenomic binning, comparative biology and taxonomic classification.</title>
        <authorList>
            <person name="Goeker M."/>
        </authorList>
    </citation>
    <scope>NUCLEOTIDE SEQUENCE [LARGE SCALE GENOMIC DNA]</scope>
    <source>
        <strain evidence="2 3">DSM 30166</strain>
    </source>
</reference>
<dbReference type="AlphaFoldDB" id="A0A366IDX7"/>
<dbReference type="Proteomes" id="UP000253046">
    <property type="component" value="Unassembled WGS sequence"/>
</dbReference>
<dbReference type="Pfam" id="PF14561">
    <property type="entry name" value="TPR_20"/>
    <property type="match status" value="1"/>
</dbReference>
<comment type="caution">
    <text evidence="2">The sequence shown here is derived from an EMBL/GenBank/DDBJ whole genome shotgun (WGS) entry which is preliminary data.</text>
</comment>
<dbReference type="EMBL" id="QNRY01000001">
    <property type="protein sequence ID" value="RBP67619.1"/>
    <property type="molecule type" value="Genomic_DNA"/>
</dbReference>
<dbReference type="Pfam" id="PF00085">
    <property type="entry name" value="Thioredoxin"/>
    <property type="match status" value="1"/>
</dbReference>
<evidence type="ECO:0000313" key="3">
    <source>
        <dbReference type="Proteomes" id="UP000253046"/>
    </source>
</evidence>
<dbReference type="Gene3D" id="1.25.40.10">
    <property type="entry name" value="Tetratricopeptide repeat domain"/>
    <property type="match status" value="2"/>
</dbReference>
<organism evidence="2 3">
    <name type="scientific">Brenneria salicis ATCC 15712 = DSM 30166</name>
    <dbReference type="NCBI Taxonomy" id="714314"/>
    <lineage>
        <taxon>Bacteria</taxon>
        <taxon>Pseudomonadati</taxon>
        <taxon>Pseudomonadota</taxon>
        <taxon>Gammaproteobacteria</taxon>
        <taxon>Enterobacterales</taxon>
        <taxon>Pectobacteriaceae</taxon>
        <taxon>Brenneria</taxon>
    </lineage>
</organism>
<dbReference type="SUPFAM" id="SSF48452">
    <property type="entry name" value="TPR-like"/>
    <property type="match status" value="1"/>
</dbReference>
<dbReference type="PANTHER" id="PTHR45663:SF11">
    <property type="entry name" value="GEO12009P1"/>
    <property type="match status" value="1"/>
</dbReference>
<dbReference type="PANTHER" id="PTHR45663">
    <property type="entry name" value="GEO12009P1"/>
    <property type="match status" value="1"/>
</dbReference>
<sequence length="317" mass="35871">MYYGSVPDIWLEVAHSAPTYAKTDEDKRERIMLEQQANIMDVNESNLHEVLEHSATLPVLFYFWSERSQHCLQLEPVLNKLAQEYAGQFILAKVDCDAEQRVAAQFGLRAIPTVYLFKDGQPLDGFQGPQPEEAVRELLQRALPKEEELKVAEAQQLIQEGDLPQALPLLREAWQLSQQRSDIGLMLAEVQIQLNRSEDAEAVLATIPLQDQDTRYHSLVAQIELLRQAADTPEIQQLQQQLDADPQNADLAVQLALQLHQVERNEESLELLMGFLKKDLGAAEGNARKTLMDIMAALGTGDALAARYRRQLYSLLY</sequence>
<dbReference type="CDD" id="cd02956">
    <property type="entry name" value="ybbN"/>
    <property type="match status" value="1"/>
</dbReference>
<protein>
    <submittedName>
        <fullName evidence="2">Putative thioredoxin</fullName>
    </submittedName>
</protein>
<dbReference type="PROSITE" id="PS51352">
    <property type="entry name" value="THIOREDOXIN_2"/>
    <property type="match status" value="1"/>
</dbReference>
<keyword evidence="3" id="KW-1185">Reference proteome</keyword>